<evidence type="ECO:0000313" key="3">
    <source>
        <dbReference type="Proteomes" id="UP000262257"/>
    </source>
</evidence>
<dbReference type="Pfam" id="PF06276">
    <property type="entry name" value="FhuF"/>
    <property type="match status" value="1"/>
</dbReference>
<dbReference type="Gene3D" id="1.10.510.40">
    <property type="match status" value="1"/>
</dbReference>
<sequence length="86" mass="10040">EDLILYLQTLGIQVNLASILEAVAEYYHIDELKLWRVLAQQLQQALNHTPLCAEARAELQNLLFEKAQWPYKQLIRPLLEQQNRVG</sequence>
<feature type="non-terminal residue" evidence="2">
    <location>
        <position position="86"/>
    </location>
</feature>
<evidence type="ECO:0000313" key="2">
    <source>
        <dbReference type="EMBL" id="HCM31388.1"/>
    </source>
</evidence>
<reference evidence="2 3" key="1">
    <citation type="journal article" date="2018" name="Nat. Biotechnol.">
        <title>A standardized bacterial taxonomy based on genome phylogeny substantially revises the tree of life.</title>
        <authorList>
            <person name="Parks D.H."/>
            <person name="Chuvochina M."/>
            <person name="Waite D.W."/>
            <person name="Rinke C."/>
            <person name="Skarshewski A."/>
            <person name="Chaumeil P.A."/>
            <person name="Hugenholtz P."/>
        </authorList>
    </citation>
    <scope>NUCLEOTIDE SEQUENCE [LARGE SCALE GENOMIC DNA]</scope>
    <source>
        <strain evidence="2">UBA10045</strain>
    </source>
</reference>
<feature type="non-terminal residue" evidence="2">
    <location>
        <position position="1"/>
    </location>
</feature>
<evidence type="ECO:0000259" key="1">
    <source>
        <dbReference type="Pfam" id="PF06276"/>
    </source>
</evidence>
<protein>
    <submittedName>
        <fullName evidence="2">IucA/IucC family siderophore biosynthesis protein</fullName>
    </submittedName>
</protein>
<accession>A0A3D3G1R5</accession>
<dbReference type="GO" id="GO:0003824">
    <property type="term" value="F:catalytic activity"/>
    <property type="evidence" value="ECO:0007669"/>
    <property type="project" value="UniProtKB-ARBA"/>
</dbReference>
<dbReference type="InterPro" id="IPR022770">
    <property type="entry name" value="IucA/IucC-like_C"/>
</dbReference>
<comment type="caution">
    <text evidence="2">The sequence shown here is derived from an EMBL/GenBank/DDBJ whole genome shotgun (WGS) entry which is preliminary data.</text>
</comment>
<dbReference type="Proteomes" id="UP000262257">
    <property type="component" value="Unassembled WGS sequence"/>
</dbReference>
<organism evidence="2 3">
    <name type="scientific">Acinetobacter radioresistens</name>
    <dbReference type="NCBI Taxonomy" id="40216"/>
    <lineage>
        <taxon>Bacteria</taxon>
        <taxon>Pseudomonadati</taxon>
        <taxon>Pseudomonadota</taxon>
        <taxon>Gammaproteobacteria</taxon>
        <taxon>Moraxellales</taxon>
        <taxon>Moraxellaceae</taxon>
        <taxon>Acinetobacter</taxon>
    </lineage>
</organism>
<gene>
    <name evidence="2" type="ORF">DIC32_07325</name>
</gene>
<feature type="domain" description="Aerobactin siderophore biosynthesis IucA/IucC-like C-terminal" evidence="1">
    <location>
        <begin position="6"/>
        <end position="81"/>
    </location>
</feature>
<proteinExistence type="predicted"/>
<dbReference type="EMBL" id="DPXL01000091">
    <property type="protein sequence ID" value="HCM31388.1"/>
    <property type="molecule type" value="Genomic_DNA"/>
</dbReference>
<dbReference type="AlphaFoldDB" id="A0A3D3G1R5"/>
<name>A0A3D3G1R5_ACIRA</name>